<reference evidence="12 13" key="1">
    <citation type="journal article" date="2015" name="Genome Announc.">
        <title>Expanding the biotechnology potential of lactobacilli through comparative genomics of 213 strains and associated genera.</title>
        <authorList>
            <person name="Sun Z."/>
            <person name="Harris H.M."/>
            <person name="McCann A."/>
            <person name="Guo C."/>
            <person name="Argimon S."/>
            <person name="Zhang W."/>
            <person name="Yang X."/>
            <person name="Jeffery I.B."/>
            <person name="Cooney J.C."/>
            <person name="Kagawa T.F."/>
            <person name="Liu W."/>
            <person name="Song Y."/>
            <person name="Salvetti E."/>
            <person name="Wrobel A."/>
            <person name="Rasinkangas P."/>
            <person name="Parkhill J."/>
            <person name="Rea M.C."/>
            <person name="O'Sullivan O."/>
            <person name="Ritari J."/>
            <person name="Douillard F.P."/>
            <person name="Paul Ross R."/>
            <person name="Yang R."/>
            <person name="Briner A.E."/>
            <person name="Felis G.E."/>
            <person name="de Vos W.M."/>
            <person name="Barrangou R."/>
            <person name="Klaenhammer T.R."/>
            <person name="Caufield P.W."/>
            <person name="Cui Y."/>
            <person name="Zhang H."/>
            <person name="O'Toole P.W."/>
        </authorList>
    </citation>
    <scope>NUCLEOTIDE SEQUENCE [LARGE SCALE GENOMIC DNA]</scope>
    <source>
        <strain evidence="12 13">DSM 17757</strain>
    </source>
</reference>
<dbReference type="NCBIfam" id="NF000840">
    <property type="entry name" value="PRK00071.1-3"/>
    <property type="match status" value="1"/>
</dbReference>
<gene>
    <name evidence="10" type="primary">nadD</name>
    <name evidence="12" type="ORF">IV80_GL000288</name>
</gene>
<evidence type="ECO:0000256" key="6">
    <source>
        <dbReference type="ARBA" id="ARBA00022741"/>
    </source>
</evidence>
<dbReference type="PANTHER" id="PTHR39321">
    <property type="entry name" value="NICOTINATE-NUCLEOTIDE ADENYLYLTRANSFERASE-RELATED"/>
    <property type="match status" value="1"/>
</dbReference>
<dbReference type="AlphaFoldDB" id="A0A0R2IRB8"/>
<dbReference type="UniPathway" id="UPA00253">
    <property type="reaction ID" value="UER00332"/>
</dbReference>
<dbReference type="PANTHER" id="PTHR39321:SF3">
    <property type="entry name" value="PHOSPHOPANTETHEINE ADENYLYLTRANSFERASE"/>
    <property type="match status" value="1"/>
</dbReference>
<dbReference type="InterPro" id="IPR014729">
    <property type="entry name" value="Rossmann-like_a/b/a_fold"/>
</dbReference>
<keyword evidence="7 10" id="KW-0067">ATP-binding</keyword>
<comment type="function">
    <text evidence="1 10">Catalyzes the reversible adenylation of nicotinate mononucleotide (NaMN) to nicotinic acid adenine dinucleotide (NaAD).</text>
</comment>
<evidence type="ECO:0000259" key="11">
    <source>
        <dbReference type="Pfam" id="PF01467"/>
    </source>
</evidence>
<dbReference type="STRING" id="319652.IV80_GL000288"/>
<evidence type="ECO:0000256" key="9">
    <source>
        <dbReference type="ARBA" id="ARBA00048721"/>
    </source>
</evidence>
<dbReference type="NCBIfam" id="TIGR00482">
    <property type="entry name" value="nicotinate (nicotinamide) nucleotide adenylyltransferase"/>
    <property type="match status" value="1"/>
</dbReference>
<keyword evidence="3 10" id="KW-0662">Pyridine nucleotide biosynthesis</keyword>
<accession>A0A0R2IRB8</accession>
<comment type="caution">
    <text evidence="12">The sequence shown here is derived from an EMBL/GenBank/DDBJ whole genome shotgun (WGS) entry which is preliminary data.</text>
</comment>
<dbReference type="InterPro" id="IPR005248">
    <property type="entry name" value="NadD/NMNAT"/>
</dbReference>
<evidence type="ECO:0000256" key="8">
    <source>
        <dbReference type="ARBA" id="ARBA00023027"/>
    </source>
</evidence>
<evidence type="ECO:0000313" key="12">
    <source>
        <dbReference type="EMBL" id="KRN67744.1"/>
    </source>
</evidence>
<feature type="domain" description="Cytidyltransferase-like" evidence="11">
    <location>
        <begin position="32"/>
        <end position="187"/>
    </location>
</feature>
<keyword evidence="13" id="KW-1185">Reference proteome</keyword>
<dbReference type="EC" id="2.7.7.18" evidence="10"/>
<dbReference type="Gene3D" id="3.40.50.620">
    <property type="entry name" value="HUPs"/>
    <property type="match status" value="1"/>
</dbReference>
<dbReference type="Pfam" id="PF01467">
    <property type="entry name" value="CTP_transf_like"/>
    <property type="match status" value="1"/>
</dbReference>
<keyword evidence="5 10" id="KW-0548">Nucleotidyltransferase</keyword>
<evidence type="ECO:0000256" key="1">
    <source>
        <dbReference type="ARBA" id="ARBA00002324"/>
    </source>
</evidence>
<sequence length="216" mass="24585">MRILSATRTIQQTKVAVESELVSEIKRKRIGLLGGTFNPPHLGHLIMAEQVCTQLGLDRVDFMPDYIPPHVDTKEAIEAKHRVAMVKAAIASNPNFGIELAEIKRQGKSYSYDTLVALKRAHPENQYYFIIGADMVAYLPKWYRIADLVKIVQFVGVKRPGVKIHSEYPILWVDTPTIDLSSTLIRNKIAKHHSIRYLVPDQVLAYIKEHKLYGKK</sequence>
<dbReference type="PATRIC" id="fig|319652.3.peg.291"/>
<dbReference type="InterPro" id="IPR004821">
    <property type="entry name" value="Cyt_trans-like"/>
</dbReference>
<protein>
    <recommendedName>
        <fullName evidence="10">Probable nicotinate-nucleotide adenylyltransferase</fullName>
        <ecNumber evidence="10">2.7.7.18</ecNumber>
    </recommendedName>
    <alternativeName>
        <fullName evidence="10">Deamido-NAD(+) diphosphorylase</fullName>
    </alternativeName>
    <alternativeName>
        <fullName evidence="10">Deamido-NAD(+) pyrophosphorylase</fullName>
    </alternativeName>
    <alternativeName>
        <fullName evidence="10">Nicotinate mononucleotide adenylyltransferase</fullName>
        <shortName evidence="10">NaMN adenylyltransferase</shortName>
    </alternativeName>
</protein>
<dbReference type="SUPFAM" id="SSF52374">
    <property type="entry name" value="Nucleotidylyl transferase"/>
    <property type="match status" value="1"/>
</dbReference>
<evidence type="ECO:0000256" key="10">
    <source>
        <dbReference type="HAMAP-Rule" id="MF_00244"/>
    </source>
</evidence>
<dbReference type="HAMAP" id="MF_00244">
    <property type="entry name" value="NaMN_adenylyltr"/>
    <property type="match status" value="1"/>
</dbReference>
<keyword evidence="6 10" id="KW-0547">Nucleotide-binding</keyword>
<evidence type="ECO:0000256" key="2">
    <source>
        <dbReference type="ARBA" id="ARBA00005019"/>
    </source>
</evidence>
<evidence type="ECO:0000256" key="3">
    <source>
        <dbReference type="ARBA" id="ARBA00022642"/>
    </source>
</evidence>
<organism evidence="12 13">
    <name type="scientific">Pediococcus cellicola</name>
    <dbReference type="NCBI Taxonomy" id="319652"/>
    <lineage>
        <taxon>Bacteria</taxon>
        <taxon>Bacillati</taxon>
        <taxon>Bacillota</taxon>
        <taxon>Bacilli</taxon>
        <taxon>Lactobacillales</taxon>
        <taxon>Lactobacillaceae</taxon>
        <taxon>Pediococcus</taxon>
    </lineage>
</organism>
<dbReference type="EMBL" id="JQBR01000001">
    <property type="protein sequence ID" value="KRN67744.1"/>
    <property type="molecule type" value="Genomic_DNA"/>
</dbReference>
<dbReference type="GO" id="GO:0005524">
    <property type="term" value="F:ATP binding"/>
    <property type="evidence" value="ECO:0007669"/>
    <property type="project" value="UniProtKB-KW"/>
</dbReference>
<evidence type="ECO:0000256" key="5">
    <source>
        <dbReference type="ARBA" id="ARBA00022695"/>
    </source>
</evidence>
<comment type="pathway">
    <text evidence="2 10">Cofactor biosynthesis; NAD(+) biosynthesis; deamido-NAD(+) from nicotinate D-ribonucleotide: step 1/1.</text>
</comment>
<name>A0A0R2IRB8_9LACO</name>
<proteinExistence type="inferred from homology"/>
<evidence type="ECO:0000256" key="7">
    <source>
        <dbReference type="ARBA" id="ARBA00022840"/>
    </source>
</evidence>
<dbReference type="GO" id="GO:0009435">
    <property type="term" value="P:NAD+ biosynthetic process"/>
    <property type="evidence" value="ECO:0007669"/>
    <property type="project" value="UniProtKB-UniRule"/>
</dbReference>
<dbReference type="NCBIfam" id="TIGR00125">
    <property type="entry name" value="cyt_tran_rel"/>
    <property type="match status" value="1"/>
</dbReference>
<dbReference type="GO" id="GO:0004515">
    <property type="term" value="F:nicotinate-nucleotide adenylyltransferase activity"/>
    <property type="evidence" value="ECO:0007669"/>
    <property type="project" value="UniProtKB-UniRule"/>
</dbReference>
<evidence type="ECO:0000313" key="13">
    <source>
        <dbReference type="Proteomes" id="UP000051568"/>
    </source>
</evidence>
<keyword evidence="4 10" id="KW-0808">Transferase</keyword>
<dbReference type="NCBIfam" id="NF000841">
    <property type="entry name" value="PRK00071.1-4"/>
    <property type="match status" value="1"/>
</dbReference>
<evidence type="ECO:0000256" key="4">
    <source>
        <dbReference type="ARBA" id="ARBA00022679"/>
    </source>
</evidence>
<comment type="similarity">
    <text evidence="10">Belongs to the NadD family.</text>
</comment>
<comment type="catalytic activity">
    <reaction evidence="9 10">
        <text>nicotinate beta-D-ribonucleotide + ATP + H(+) = deamido-NAD(+) + diphosphate</text>
        <dbReference type="Rhea" id="RHEA:22860"/>
        <dbReference type="ChEBI" id="CHEBI:15378"/>
        <dbReference type="ChEBI" id="CHEBI:30616"/>
        <dbReference type="ChEBI" id="CHEBI:33019"/>
        <dbReference type="ChEBI" id="CHEBI:57502"/>
        <dbReference type="ChEBI" id="CHEBI:58437"/>
        <dbReference type="EC" id="2.7.7.18"/>
    </reaction>
</comment>
<dbReference type="CDD" id="cd02165">
    <property type="entry name" value="NMNAT"/>
    <property type="match status" value="1"/>
</dbReference>
<dbReference type="Proteomes" id="UP000051568">
    <property type="component" value="Unassembled WGS sequence"/>
</dbReference>
<keyword evidence="8 10" id="KW-0520">NAD</keyword>